<evidence type="ECO:0000313" key="5">
    <source>
        <dbReference type="EMBL" id="MBC3861160.1"/>
    </source>
</evidence>
<reference evidence="5" key="1">
    <citation type="submission" date="2020-08" db="EMBL/GenBank/DDBJ databases">
        <title>Novel species isolated from subtropical streams in China.</title>
        <authorList>
            <person name="Lu H."/>
        </authorList>
    </citation>
    <scope>NUCLEOTIDE SEQUENCE</scope>
    <source>
        <strain evidence="5">KACC 12607</strain>
    </source>
</reference>
<keyword evidence="6" id="KW-1185">Reference proteome</keyword>
<dbReference type="PROSITE" id="PS50287">
    <property type="entry name" value="SRCR_2"/>
    <property type="match status" value="1"/>
</dbReference>
<dbReference type="SMART" id="SM00797">
    <property type="entry name" value="AHS2"/>
    <property type="match status" value="1"/>
</dbReference>
<sequence length="308" mass="33774">MLEILRAGIQTTVQDQGRSGFRHLGVAQAGALDAPAMWLANRLVNNAGTAAGLEVVAGPFEIRFMRDGWVALCGADFDATLDEQALVCGWRYPVKKGQKLRLRGPKSGTRVYLAFDGGIDVPVVMGSRSTDIRAGFGGHAGRALKKGDRLPLGVTYPLKNKLGTPQRQWTPEVRVLRGPEFDLFDEASRQSFFKQAWTVSTQSNRMGYRLQGTALQRSESCDLLSHGVLPGVVQVPPNGQPIVLLADSQTTGGYPRIAVVIAADLWKLAQAPLGRQFCFVETDLDGAKAARKQWQNELYRFEWSLYGK</sequence>
<accession>A0A923HDP3</accession>
<keyword evidence="2" id="KW-0378">Hydrolase</keyword>
<evidence type="ECO:0000256" key="1">
    <source>
        <dbReference type="ARBA" id="ARBA00022741"/>
    </source>
</evidence>
<gene>
    <name evidence="5" type="ORF">H8K32_03530</name>
</gene>
<protein>
    <submittedName>
        <fullName evidence="5">Biotin-dependent carboxyltransferase family protein</fullName>
    </submittedName>
</protein>
<dbReference type="EMBL" id="JACOFV010000002">
    <property type="protein sequence ID" value="MBC3861160.1"/>
    <property type="molecule type" value="Genomic_DNA"/>
</dbReference>
<keyword evidence="3" id="KW-0067">ATP-binding</keyword>
<dbReference type="Proteomes" id="UP000634011">
    <property type="component" value="Unassembled WGS sequence"/>
</dbReference>
<dbReference type="SUPFAM" id="SSF50891">
    <property type="entry name" value="Cyclophilin-like"/>
    <property type="match status" value="1"/>
</dbReference>
<name>A0A923HDP3_9BURK</name>
<evidence type="ECO:0000259" key="4">
    <source>
        <dbReference type="PROSITE" id="PS50287"/>
    </source>
</evidence>
<dbReference type="InterPro" id="IPR052708">
    <property type="entry name" value="PxpC"/>
</dbReference>
<dbReference type="GO" id="GO:0005524">
    <property type="term" value="F:ATP binding"/>
    <property type="evidence" value="ECO:0007669"/>
    <property type="project" value="UniProtKB-KW"/>
</dbReference>
<dbReference type="PANTHER" id="PTHR43309">
    <property type="entry name" value="5-OXOPROLINASE SUBUNIT C"/>
    <property type="match status" value="1"/>
</dbReference>
<organism evidence="5 6">
    <name type="scientific">Undibacterium jejuense</name>
    <dbReference type="NCBI Taxonomy" id="1344949"/>
    <lineage>
        <taxon>Bacteria</taxon>
        <taxon>Pseudomonadati</taxon>
        <taxon>Pseudomonadota</taxon>
        <taxon>Betaproteobacteria</taxon>
        <taxon>Burkholderiales</taxon>
        <taxon>Oxalobacteraceae</taxon>
        <taxon>Undibacterium</taxon>
    </lineage>
</organism>
<dbReference type="InterPro" id="IPR029000">
    <property type="entry name" value="Cyclophilin-like_dom_sf"/>
</dbReference>
<dbReference type="RefSeq" id="WP_186911097.1">
    <property type="nucleotide sequence ID" value="NZ_JACOFV010000002.1"/>
</dbReference>
<dbReference type="NCBIfam" id="TIGR00724">
    <property type="entry name" value="urea_amlyse_rel"/>
    <property type="match status" value="1"/>
</dbReference>
<comment type="caution">
    <text evidence="5">The sequence shown here is derived from an EMBL/GenBank/DDBJ whole genome shotgun (WGS) entry which is preliminary data.</text>
</comment>
<proteinExistence type="predicted"/>
<dbReference type="AlphaFoldDB" id="A0A923HDP3"/>
<dbReference type="PANTHER" id="PTHR43309:SF3">
    <property type="entry name" value="5-OXOPROLINASE SUBUNIT C"/>
    <property type="match status" value="1"/>
</dbReference>
<dbReference type="Gene3D" id="2.40.100.10">
    <property type="entry name" value="Cyclophilin-like"/>
    <property type="match status" value="1"/>
</dbReference>
<evidence type="ECO:0000256" key="3">
    <source>
        <dbReference type="ARBA" id="ARBA00022840"/>
    </source>
</evidence>
<dbReference type="Pfam" id="PF02626">
    <property type="entry name" value="CT_A_B"/>
    <property type="match status" value="1"/>
</dbReference>
<dbReference type="InterPro" id="IPR001190">
    <property type="entry name" value="SRCR"/>
</dbReference>
<dbReference type="InterPro" id="IPR003778">
    <property type="entry name" value="CT_A_B"/>
</dbReference>
<feature type="domain" description="SRCR" evidence="4">
    <location>
        <begin position="41"/>
        <end position="88"/>
    </location>
</feature>
<evidence type="ECO:0000256" key="2">
    <source>
        <dbReference type="ARBA" id="ARBA00022801"/>
    </source>
</evidence>
<dbReference type="GO" id="GO:0016787">
    <property type="term" value="F:hydrolase activity"/>
    <property type="evidence" value="ECO:0007669"/>
    <property type="project" value="UniProtKB-KW"/>
</dbReference>
<keyword evidence="1" id="KW-0547">Nucleotide-binding</keyword>
<dbReference type="GO" id="GO:0016020">
    <property type="term" value="C:membrane"/>
    <property type="evidence" value="ECO:0007669"/>
    <property type="project" value="InterPro"/>
</dbReference>
<evidence type="ECO:0000313" key="6">
    <source>
        <dbReference type="Proteomes" id="UP000634011"/>
    </source>
</evidence>